<dbReference type="PANTHER" id="PTHR21207">
    <property type="entry name" value="PARKIN COREGULATED GENE PROTEIN PARK2 COREGULATED"/>
    <property type="match status" value="1"/>
</dbReference>
<organism evidence="1 2">
    <name type="scientific">Trichomalopsis sarcophagae</name>
    <dbReference type="NCBI Taxonomy" id="543379"/>
    <lineage>
        <taxon>Eukaryota</taxon>
        <taxon>Metazoa</taxon>
        <taxon>Ecdysozoa</taxon>
        <taxon>Arthropoda</taxon>
        <taxon>Hexapoda</taxon>
        <taxon>Insecta</taxon>
        <taxon>Pterygota</taxon>
        <taxon>Neoptera</taxon>
        <taxon>Endopterygota</taxon>
        <taxon>Hymenoptera</taxon>
        <taxon>Apocrita</taxon>
        <taxon>Proctotrupomorpha</taxon>
        <taxon>Chalcidoidea</taxon>
        <taxon>Pteromalidae</taxon>
        <taxon>Pteromalinae</taxon>
        <taxon>Trichomalopsis</taxon>
    </lineage>
</organism>
<dbReference type="Proteomes" id="UP000215335">
    <property type="component" value="Unassembled WGS sequence"/>
</dbReference>
<evidence type="ECO:0000313" key="2">
    <source>
        <dbReference type="Proteomes" id="UP000215335"/>
    </source>
</evidence>
<sequence>MVNQSEFWAEVRKRTPNEAHKKPRVVPAFTIQALQENTVVAKPPKCGLFDERPPKSSTFRRYYERGVFPVALETSGGGLSGPEGQPQQQQQRVAWKVALDKLDYHFYLPLFFDGLTEARPPYSFLVEQAIADMLQAGSVKVLPVLPQLIKPIKKALDTKIPEIICRTLRVLQRLVRCGNCIGEALVPYFRQILPVLNLLKDRNVNCGEGIDYSQQRGENVADLIQETLEVLEQYGGEDSFINIKYIVPTYESCMKN</sequence>
<dbReference type="OrthoDB" id="5954824at2759"/>
<dbReference type="InterPro" id="IPR019399">
    <property type="entry name" value="Parkin_co-regulated_protein"/>
</dbReference>
<proteinExistence type="predicted"/>
<name>A0A232ER16_9HYME</name>
<keyword evidence="2" id="KW-1185">Reference proteome</keyword>
<dbReference type="Pfam" id="PF10274">
    <property type="entry name" value="ParcG"/>
    <property type="match status" value="1"/>
</dbReference>
<dbReference type="SUPFAM" id="SSF48371">
    <property type="entry name" value="ARM repeat"/>
    <property type="match status" value="1"/>
</dbReference>
<evidence type="ECO:0000313" key="1">
    <source>
        <dbReference type="EMBL" id="OXU20772.1"/>
    </source>
</evidence>
<comment type="caution">
    <text evidence="1">The sequence shown here is derived from an EMBL/GenBank/DDBJ whole genome shotgun (WGS) entry which is preliminary data.</text>
</comment>
<protein>
    <submittedName>
        <fullName evidence="1">Uncharacterized protein</fullName>
    </submittedName>
</protein>
<dbReference type="AlphaFoldDB" id="A0A232ER16"/>
<accession>A0A232ER16</accession>
<dbReference type="GO" id="GO:0030544">
    <property type="term" value="F:Hsp70 protein binding"/>
    <property type="evidence" value="ECO:0007669"/>
    <property type="project" value="TreeGrafter"/>
</dbReference>
<dbReference type="InterPro" id="IPR016024">
    <property type="entry name" value="ARM-type_fold"/>
</dbReference>
<dbReference type="GO" id="GO:0051879">
    <property type="term" value="F:Hsp90 protein binding"/>
    <property type="evidence" value="ECO:0007669"/>
    <property type="project" value="TreeGrafter"/>
</dbReference>
<reference evidence="1 2" key="1">
    <citation type="journal article" date="2017" name="Curr. Biol.">
        <title>The Evolution of Venom by Co-option of Single-Copy Genes.</title>
        <authorList>
            <person name="Martinson E.O."/>
            <person name="Mrinalini"/>
            <person name="Kelkar Y.D."/>
            <person name="Chang C.H."/>
            <person name="Werren J.H."/>
        </authorList>
    </citation>
    <scope>NUCLEOTIDE SEQUENCE [LARGE SCALE GENOMIC DNA]</scope>
    <source>
        <strain evidence="1 2">Alberta</strain>
        <tissue evidence="1">Whole body</tissue>
    </source>
</reference>
<dbReference type="EMBL" id="NNAY01002687">
    <property type="protein sequence ID" value="OXU20772.1"/>
    <property type="molecule type" value="Genomic_DNA"/>
</dbReference>
<gene>
    <name evidence="1" type="ORF">TSAR_003772</name>
</gene>
<dbReference type="PANTHER" id="PTHR21207:SF2">
    <property type="entry name" value="PARKIN COREGULATED GENE PROTEIN"/>
    <property type="match status" value="1"/>
</dbReference>
<dbReference type="STRING" id="543379.A0A232ER16"/>